<evidence type="ECO:0000256" key="2">
    <source>
        <dbReference type="ARBA" id="ARBA00022448"/>
    </source>
</evidence>
<dbReference type="GO" id="GO:0016887">
    <property type="term" value="F:ATP hydrolysis activity"/>
    <property type="evidence" value="ECO:0007669"/>
    <property type="project" value="InterPro"/>
</dbReference>
<comment type="similarity">
    <text evidence="1">Belongs to the ABC transporter superfamily.</text>
</comment>
<evidence type="ECO:0000256" key="4">
    <source>
        <dbReference type="ARBA" id="ARBA00022840"/>
    </source>
</evidence>
<dbReference type="InterPro" id="IPR015860">
    <property type="entry name" value="ABC_transpr_TagH-like"/>
</dbReference>
<dbReference type="PANTHER" id="PTHR46743">
    <property type="entry name" value="TEICHOIC ACIDS EXPORT ATP-BINDING PROTEIN TAGH"/>
    <property type="match status" value="1"/>
</dbReference>
<keyword evidence="4 6" id="KW-0067">ATP-binding</keyword>
<proteinExistence type="inferred from homology"/>
<gene>
    <name evidence="6" type="ORF">GYA55_09335</name>
</gene>
<dbReference type="GO" id="GO:0005524">
    <property type="term" value="F:ATP binding"/>
    <property type="evidence" value="ECO:0007669"/>
    <property type="project" value="UniProtKB-KW"/>
</dbReference>
<accession>A0A7X9IK56</accession>
<name>A0A7X9IK56_9DELT</name>
<dbReference type="EMBL" id="JAAZON010000420">
    <property type="protein sequence ID" value="NMC63355.1"/>
    <property type="molecule type" value="Genomic_DNA"/>
</dbReference>
<dbReference type="InterPro" id="IPR050683">
    <property type="entry name" value="Bact_Polysacc_Export_ATP-bd"/>
</dbReference>
<dbReference type="PANTHER" id="PTHR46743:SF2">
    <property type="entry name" value="TEICHOIC ACIDS EXPORT ATP-BINDING PROTEIN TAGH"/>
    <property type="match status" value="1"/>
</dbReference>
<dbReference type="Pfam" id="PF00005">
    <property type="entry name" value="ABC_tran"/>
    <property type="match status" value="1"/>
</dbReference>
<comment type="caution">
    <text evidence="6">The sequence shown here is derived from an EMBL/GenBank/DDBJ whole genome shotgun (WGS) entry which is preliminary data.</text>
</comment>
<dbReference type="PROSITE" id="PS50893">
    <property type="entry name" value="ABC_TRANSPORTER_2"/>
    <property type="match status" value="1"/>
</dbReference>
<organism evidence="6 7">
    <name type="scientific">SAR324 cluster bacterium</name>
    <dbReference type="NCBI Taxonomy" id="2024889"/>
    <lineage>
        <taxon>Bacteria</taxon>
        <taxon>Deltaproteobacteria</taxon>
        <taxon>SAR324 cluster</taxon>
    </lineage>
</organism>
<feature type="domain" description="ABC transporter" evidence="5">
    <location>
        <begin position="41"/>
        <end position="262"/>
    </location>
</feature>
<evidence type="ECO:0000256" key="1">
    <source>
        <dbReference type="ARBA" id="ARBA00005417"/>
    </source>
</evidence>
<evidence type="ECO:0000313" key="7">
    <source>
        <dbReference type="Proteomes" id="UP000524246"/>
    </source>
</evidence>
<dbReference type="InterPro" id="IPR027417">
    <property type="entry name" value="P-loop_NTPase"/>
</dbReference>
<protein>
    <submittedName>
        <fullName evidence="6">ABC transporter ATP-binding protein</fullName>
    </submittedName>
</protein>
<dbReference type="GO" id="GO:0016020">
    <property type="term" value="C:membrane"/>
    <property type="evidence" value="ECO:0007669"/>
    <property type="project" value="InterPro"/>
</dbReference>
<dbReference type="Gene3D" id="3.40.50.300">
    <property type="entry name" value="P-loop containing nucleotide triphosphate hydrolases"/>
    <property type="match status" value="1"/>
</dbReference>
<dbReference type="InterPro" id="IPR003593">
    <property type="entry name" value="AAA+_ATPase"/>
</dbReference>
<dbReference type="SUPFAM" id="SSF52540">
    <property type="entry name" value="P-loop containing nucleoside triphosphate hydrolases"/>
    <property type="match status" value="1"/>
</dbReference>
<dbReference type="AlphaFoldDB" id="A0A7X9IK56"/>
<keyword evidence="2" id="KW-0813">Transport</keyword>
<evidence type="ECO:0000256" key="3">
    <source>
        <dbReference type="ARBA" id="ARBA00022741"/>
    </source>
</evidence>
<dbReference type="Proteomes" id="UP000524246">
    <property type="component" value="Unassembled WGS sequence"/>
</dbReference>
<reference evidence="6 7" key="1">
    <citation type="journal article" date="2020" name="Biotechnol. Biofuels">
        <title>New insights from the biogas microbiome by comprehensive genome-resolved metagenomics of nearly 1600 species originating from multiple anaerobic digesters.</title>
        <authorList>
            <person name="Campanaro S."/>
            <person name="Treu L."/>
            <person name="Rodriguez-R L.M."/>
            <person name="Kovalovszki A."/>
            <person name="Ziels R.M."/>
            <person name="Maus I."/>
            <person name="Zhu X."/>
            <person name="Kougias P.G."/>
            <person name="Basile A."/>
            <person name="Luo G."/>
            <person name="Schluter A."/>
            <person name="Konstantinidis K.T."/>
            <person name="Angelidaki I."/>
        </authorList>
    </citation>
    <scope>NUCLEOTIDE SEQUENCE [LARGE SCALE GENOMIC DNA]</scope>
    <source>
        <strain evidence="6">AS27yjCOA_65</strain>
    </source>
</reference>
<keyword evidence="3" id="KW-0547">Nucleotide-binding</keyword>
<dbReference type="InterPro" id="IPR003439">
    <property type="entry name" value="ABC_transporter-like_ATP-bd"/>
</dbReference>
<dbReference type="SMART" id="SM00382">
    <property type="entry name" value="AAA"/>
    <property type="match status" value="1"/>
</dbReference>
<dbReference type="GO" id="GO:0140359">
    <property type="term" value="F:ABC-type transporter activity"/>
    <property type="evidence" value="ECO:0007669"/>
    <property type="project" value="InterPro"/>
</dbReference>
<dbReference type="CDD" id="cd03220">
    <property type="entry name" value="ABC_KpsT_Wzt"/>
    <property type="match status" value="1"/>
</dbReference>
<evidence type="ECO:0000313" key="6">
    <source>
        <dbReference type="EMBL" id="NMC63355.1"/>
    </source>
</evidence>
<sequence length="268" mass="29588">MSTIERTSEDFDSNVAIDIKNITVAFRSYKERPTSLKESLLKFLRTGRLRHYTTFDAISHVSLKLEKGKVLGVIGSNGSGKSTLLKVLAGVIVPREGEVRVQGTVSSLIELGAGFDPELSAIENIYLNGSLHKKTRAKIKSRVKHILEFAELTEFATTPVKYYSSGMYARLGFSVAVDIDPDILLVDEILAVGDERFQQKCRGVFSNFIKAGKTIVIVSHNSDMLEEQADSIALLSKGQLVYFGDPKTAVEMYRDRSYETALTGVNPS</sequence>
<evidence type="ECO:0000259" key="5">
    <source>
        <dbReference type="PROSITE" id="PS50893"/>
    </source>
</evidence>